<reference evidence="2" key="1">
    <citation type="submission" date="2014-09" db="EMBL/GenBank/DDBJ databases">
        <authorList>
            <person name="Magalhaes I.L.F."/>
            <person name="Oliveira U."/>
            <person name="Santos F.R."/>
            <person name="Vidigal T.H.D.A."/>
            <person name="Brescovit A.D."/>
            <person name="Santos A.J."/>
        </authorList>
    </citation>
    <scope>NUCLEOTIDE SEQUENCE</scope>
    <source>
        <tissue evidence="2">Shoot tissue taken approximately 20 cm above the soil surface</tissue>
    </source>
</reference>
<dbReference type="AlphaFoldDB" id="A0A0A8Y2W9"/>
<protein>
    <submittedName>
        <fullName evidence="2">Uncharacterized protein</fullName>
    </submittedName>
</protein>
<organism evidence="2">
    <name type="scientific">Arundo donax</name>
    <name type="common">Giant reed</name>
    <name type="synonym">Donax arundinaceus</name>
    <dbReference type="NCBI Taxonomy" id="35708"/>
    <lineage>
        <taxon>Eukaryota</taxon>
        <taxon>Viridiplantae</taxon>
        <taxon>Streptophyta</taxon>
        <taxon>Embryophyta</taxon>
        <taxon>Tracheophyta</taxon>
        <taxon>Spermatophyta</taxon>
        <taxon>Magnoliopsida</taxon>
        <taxon>Liliopsida</taxon>
        <taxon>Poales</taxon>
        <taxon>Poaceae</taxon>
        <taxon>PACMAD clade</taxon>
        <taxon>Arundinoideae</taxon>
        <taxon>Arundineae</taxon>
        <taxon>Arundo</taxon>
    </lineage>
</organism>
<keyword evidence="1" id="KW-0472">Membrane</keyword>
<reference evidence="2" key="2">
    <citation type="journal article" date="2015" name="Data Brief">
        <title>Shoot transcriptome of the giant reed, Arundo donax.</title>
        <authorList>
            <person name="Barrero R.A."/>
            <person name="Guerrero F.D."/>
            <person name="Moolhuijzen P."/>
            <person name="Goolsby J.A."/>
            <person name="Tidwell J."/>
            <person name="Bellgard S.E."/>
            <person name="Bellgard M.I."/>
        </authorList>
    </citation>
    <scope>NUCLEOTIDE SEQUENCE</scope>
    <source>
        <tissue evidence="2">Shoot tissue taken approximately 20 cm above the soil surface</tissue>
    </source>
</reference>
<keyword evidence="1" id="KW-1133">Transmembrane helix</keyword>
<name>A0A0A8Y2W9_ARUDO</name>
<feature type="transmembrane region" description="Helical" evidence="1">
    <location>
        <begin position="12"/>
        <end position="34"/>
    </location>
</feature>
<keyword evidence="1" id="KW-0812">Transmembrane</keyword>
<evidence type="ECO:0000256" key="1">
    <source>
        <dbReference type="SAM" id="Phobius"/>
    </source>
</evidence>
<dbReference type="EMBL" id="GBRH01277791">
    <property type="protein sequence ID" value="JAD20104.1"/>
    <property type="molecule type" value="Transcribed_RNA"/>
</dbReference>
<accession>A0A0A8Y2W9</accession>
<evidence type="ECO:0000313" key="2">
    <source>
        <dbReference type="EMBL" id="JAD20104.1"/>
    </source>
</evidence>
<sequence>MRRAGSGHGHCALPSLSFSIHAVVSIRLCSLWIASTNLSWDFNVDVLFANYM</sequence>
<proteinExistence type="predicted"/>